<dbReference type="InterPro" id="IPR001611">
    <property type="entry name" value="Leu-rich_rpt"/>
</dbReference>
<dbReference type="Proteomes" id="UP000026915">
    <property type="component" value="Chromosome 7"/>
</dbReference>
<proteinExistence type="inferred from homology"/>
<dbReference type="InterPro" id="IPR052595">
    <property type="entry name" value="LRRC69/RLP"/>
</dbReference>
<evidence type="ECO:0000256" key="3">
    <source>
        <dbReference type="ARBA" id="ARBA00022614"/>
    </source>
</evidence>
<dbReference type="PROSITE" id="PS51450">
    <property type="entry name" value="LRR"/>
    <property type="match status" value="1"/>
</dbReference>
<dbReference type="InterPro" id="IPR013210">
    <property type="entry name" value="LRR_N_plant-typ"/>
</dbReference>
<evidence type="ECO:0000256" key="5">
    <source>
        <dbReference type="ARBA" id="ARBA00022729"/>
    </source>
</evidence>
<protein>
    <recommendedName>
        <fullName evidence="11">Leucine-rich repeat-containing N-terminal plant-type domain-containing protein</fullName>
    </recommendedName>
</protein>
<keyword evidence="13" id="KW-1185">Reference proteome</keyword>
<keyword evidence="9" id="KW-0675">Receptor</keyword>
<keyword evidence="3" id="KW-0433">Leucine-rich repeat</keyword>
<evidence type="ECO:0000313" key="12">
    <source>
        <dbReference type="EMBL" id="EOY12110.1"/>
    </source>
</evidence>
<comment type="similarity">
    <text evidence="2">Belongs to the RLP family.</text>
</comment>
<evidence type="ECO:0000256" key="10">
    <source>
        <dbReference type="ARBA" id="ARBA00023180"/>
    </source>
</evidence>
<keyword evidence="6" id="KW-0677">Repeat</keyword>
<dbReference type="AlphaFoldDB" id="A0A061F446"/>
<evidence type="ECO:0000256" key="8">
    <source>
        <dbReference type="ARBA" id="ARBA00023136"/>
    </source>
</evidence>
<evidence type="ECO:0000256" key="6">
    <source>
        <dbReference type="ARBA" id="ARBA00022737"/>
    </source>
</evidence>
<dbReference type="PANTHER" id="PTHR48057">
    <property type="entry name" value="LEUCINE-RICH REPEAT SERINE/THREONINE-PROTEIN KINASE 1"/>
    <property type="match status" value="1"/>
</dbReference>
<dbReference type="EMBL" id="CM001885">
    <property type="protein sequence ID" value="EOY12110.1"/>
    <property type="molecule type" value="Genomic_DNA"/>
</dbReference>
<gene>
    <name evidence="12" type="ORF">TCM_030710</name>
</gene>
<dbReference type="Pfam" id="PF08263">
    <property type="entry name" value="LRRNT_2"/>
    <property type="match status" value="1"/>
</dbReference>
<evidence type="ECO:0000313" key="13">
    <source>
        <dbReference type="Proteomes" id="UP000026915"/>
    </source>
</evidence>
<evidence type="ECO:0000256" key="9">
    <source>
        <dbReference type="ARBA" id="ARBA00023170"/>
    </source>
</evidence>
<dbReference type="PANTHER" id="PTHR48057:SF5">
    <property type="entry name" value="LEUCINE-RICH REPEAT (LRR) FAMILY PROTEIN-RELATED"/>
    <property type="match status" value="1"/>
</dbReference>
<keyword evidence="4" id="KW-0812">Transmembrane</keyword>
<feature type="domain" description="Leucine-rich repeat-containing N-terminal plant-type" evidence="11">
    <location>
        <begin position="262"/>
        <end position="299"/>
    </location>
</feature>
<dbReference type="SUPFAM" id="SSF52058">
    <property type="entry name" value="L domain-like"/>
    <property type="match status" value="2"/>
</dbReference>
<dbReference type="Pfam" id="PF00560">
    <property type="entry name" value="LRR_1"/>
    <property type="match status" value="6"/>
</dbReference>
<keyword evidence="10" id="KW-0325">Glycoprotein</keyword>
<sequence>MNSTISISSVENRWRGKQRHVTLSIPYIAVKKETGTVSSSIFHLLNIEIINSSSNQNSRGIPGEMVSSTSLRYLNLRNNNFTGPIPNCSVSLEVLDLSNNLLSGKIPSEIGVCSSLKTPNLALNYLVGKITISISNITDLQFLSLSGNVLIGQIPPEIGLCLNLKTLDLGANYLLGKIPSSISNISGLQFLTLASNNLIGQILSEIGPLKSLKWIYIGNNNFSGKIPEELAGSRDKIKELGVKQFLSYETVISLVRNHRRVDDLELLLSFKSSMNDPSGFLSNWNCFTPLCLWHGITCNNFSKVKVIDLTEKNISGTISSSIFHLSKIETTNLSNNDLSGEIPCDIVSFISLQYLNLSQTI</sequence>
<dbReference type="FunFam" id="3.80.10.10:FF:000041">
    <property type="entry name" value="LRR receptor-like serine/threonine-protein kinase ERECTA"/>
    <property type="match status" value="1"/>
</dbReference>
<keyword evidence="8" id="KW-0472">Membrane</keyword>
<name>A0A061F446_THECC</name>
<dbReference type="HOGENOM" id="CLU_768172_0_0_1"/>
<dbReference type="FunFam" id="3.80.10.10:FF:000129">
    <property type="entry name" value="Leucine-rich repeat receptor-like kinase"/>
    <property type="match status" value="1"/>
</dbReference>
<dbReference type="InterPro" id="IPR032675">
    <property type="entry name" value="LRR_dom_sf"/>
</dbReference>
<comment type="subcellular location">
    <subcellularLocation>
        <location evidence="1">Membrane</location>
        <topology evidence="1">Single-pass type I membrane protein</topology>
    </subcellularLocation>
</comment>
<accession>A0A061F446</accession>
<dbReference type="STRING" id="3641.A0A061F446"/>
<evidence type="ECO:0000256" key="7">
    <source>
        <dbReference type="ARBA" id="ARBA00022989"/>
    </source>
</evidence>
<evidence type="ECO:0000256" key="4">
    <source>
        <dbReference type="ARBA" id="ARBA00022692"/>
    </source>
</evidence>
<keyword evidence="7" id="KW-1133">Transmembrane helix</keyword>
<dbReference type="GO" id="GO:0016020">
    <property type="term" value="C:membrane"/>
    <property type="evidence" value="ECO:0007669"/>
    <property type="project" value="UniProtKB-SubCell"/>
</dbReference>
<reference evidence="12 13" key="1">
    <citation type="journal article" date="2013" name="Genome Biol.">
        <title>The genome sequence of the most widely cultivated cacao type and its use to identify candidate genes regulating pod color.</title>
        <authorList>
            <person name="Motamayor J.C."/>
            <person name="Mockaitis K."/>
            <person name="Schmutz J."/>
            <person name="Haiminen N."/>
            <person name="Iii D.L."/>
            <person name="Cornejo O."/>
            <person name="Findley S.D."/>
            <person name="Zheng P."/>
            <person name="Utro F."/>
            <person name="Royaert S."/>
            <person name="Saski C."/>
            <person name="Jenkins J."/>
            <person name="Podicheti R."/>
            <person name="Zhao M."/>
            <person name="Scheffler B.E."/>
            <person name="Stack J.C."/>
            <person name="Feltus F.A."/>
            <person name="Mustiga G.M."/>
            <person name="Amores F."/>
            <person name="Phillips W."/>
            <person name="Marelli J.P."/>
            <person name="May G.D."/>
            <person name="Shapiro H."/>
            <person name="Ma J."/>
            <person name="Bustamante C.D."/>
            <person name="Schnell R.J."/>
            <person name="Main D."/>
            <person name="Gilbert D."/>
            <person name="Parida L."/>
            <person name="Kuhn D.N."/>
        </authorList>
    </citation>
    <scope>NUCLEOTIDE SEQUENCE [LARGE SCALE GENOMIC DNA]</scope>
    <source>
        <strain evidence="13">cv. Matina 1-6</strain>
    </source>
</reference>
<keyword evidence="5" id="KW-0732">Signal</keyword>
<evidence type="ECO:0000259" key="11">
    <source>
        <dbReference type="Pfam" id="PF08263"/>
    </source>
</evidence>
<dbReference type="eggNOG" id="ENOG502QRRF">
    <property type="taxonomic scope" value="Eukaryota"/>
</dbReference>
<dbReference type="Gramene" id="EOY12110">
    <property type="protein sequence ID" value="EOY12110"/>
    <property type="gene ID" value="TCM_030710"/>
</dbReference>
<organism evidence="12 13">
    <name type="scientific">Theobroma cacao</name>
    <name type="common">Cacao</name>
    <name type="synonym">Cocoa</name>
    <dbReference type="NCBI Taxonomy" id="3641"/>
    <lineage>
        <taxon>Eukaryota</taxon>
        <taxon>Viridiplantae</taxon>
        <taxon>Streptophyta</taxon>
        <taxon>Embryophyta</taxon>
        <taxon>Tracheophyta</taxon>
        <taxon>Spermatophyta</taxon>
        <taxon>Magnoliopsida</taxon>
        <taxon>eudicotyledons</taxon>
        <taxon>Gunneridae</taxon>
        <taxon>Pentapetalae</taxon>
        <taxon>rosids</taxon>
        <taxon>malvids</taxon>
        <taxon>Malvales</taxon>
        <taxon>Malvaceae</taxon>
        <taxon>Byttnerioideae</taxon>
        <taxon>Theobroma</taxon>
    </lineage>
</organism>
<dbReference type="Gene3D" id="3.80.10.10">
    <property type="entry name" value="Ribonuclease Inhibitor"/>
    <property type="match status" value="2"/>
</dbReference>
<evidence type="ECO:0000256" key="2">
    <source>
        <dbReference type="ARBA" id="ARBA00009592"/>
    </source>
</evidence>
<evidence type="ECO:0000256" key="1">
    <source>
        <dbReference type="ARBA" id="ARBA00004479"/>
    </source>
</evidence>
<dbReference type="InParanoid" id="A0A061F446"/>